<proteinExistence type="predicted"/>
<evidence type="ECO:0000313" key="1">
    <source>
        <dbReference type="EMBL" id="CAG8554203.1"/>
    </source>
</evidence>
<accession>A0A9N9B5T0</accession>
<dbReference type="Proteomes" id="UP000789405">
    <property type="component" value="Unassembled WGS sequence"/>
</dbReference>
<reference evidence="1" key="1">
    <citation type="submission" date="2021-06" db="EMBL/GenBank/DDBJ databases">
        <authorList>
            <person name="Kallberg Y."/>
            <person name="Tangrot J."/>
            <person name="Rosling A."/>
        </authorList>
    </citation>
    <scope>NUCLEOTIDE SEQUENCE</scope>
    <source>
        <strain evidence="1">MA453B</strain>
    </source>
</reference>
<dbReference type="EMBL" id="CAJVPY010002260">
    <property type="protein sequence ID" value="CAG8554203.1"/>
    <property type="molecule type" value="Genomic_DNA"/>
</dbReference>
<gene>
    <name evidence="1" type="ORF">DERYTH_LOCUS5418</name>
</gene>
<protein>
    <submittedName>
        <fullName evidence="1">12470_t:CDS:1</fullName>
    </submittedName>
</protein>
<name>A0A9N9B5T0_9GLOM</name>
<evidence type="ECO:0000313" key="2">
    <source>
        <dbReference type="Proteomes" id="UP000789405"/>
    </source>
</evidence>
<organism evidence="1 2">
    <name type="scientific">Dentiscutata erythropus</name>
    <dbReference type="NCBI Taxonomy" id="1348616"/>
    <lineage>
        <taxon>Eukaryota</taxon>
        <taxon>Fungi</taxon>
        <taxon>Fungi incertae sedis</taxon>
        <taxon>Mucoromycota</taxon>
        <taxon>Glomeromycotina</taxon>
        <taxon>Glomeromycetes</taxon>
        <taxon>Diversisporales</taxon>
        <taxon>Gigasporaceae</taxon>
        <taxon>Dentiscutata</taxon>
    </lineage>
</organism>
<sequence>MNAWYLRKLVVEILQAKKLSDLQKQTIQAVEKKTELLNAANANIPSM</sequence>
<dbReference type="AlphaFoldDB" id="A0A9N9B5T0"/>
<keyword evidence="2" id="KW-1185">Reference proteome</keyword>
<comment type="caution">
    <text evidence="1">The sequence shown here is derived from an EMBL/GenBank/DDBJ whole genome shotgun (WGS) entry which is preliminary data.</text>
</comment>